<dbReference type="CDD" id="cd13756">
    <property type="entry name" value="TGF_beta_BMPs_GDFs"/>
    <property type="match status" value="1"/>
</dbReference>
<reference evidence="8" key="3">
    <citation type="submission" date="2015-06" db="UniProtKB">
        <authorList>
            <consortium name="EnsemblMetazoa"/>
        </authorList>
    </citation>
    <scope>IDENTIFICATION</scope>
</reference>
<sequence length="197" mass="22115">MVRKDLFAAMASSSGCAVLVLIGVLWVELVIAAECQRNIVQDLPPREPLRRTQITLKNRAGRPVTAYLSINPAAFTVKRRSKRSSSGNLCSLRHLSADKNDFLFQSFNGQRLEVLEPDTLRLNYCSGSCPVGVRSPDITYNVIFLDMVRVLPNFSHVPSPCCVPSKFRRSSIIVKRDSGYIEHLTLDNMTVRQCECR</sequence>
<dbReference type="SUPFAM" id="SSF57501">
    <property type="entry name" value="Cystine-knot cytokines"/>
    <property type="match status" value="1"/>
</dbReference>
<evidence type="ECO:0000313" key="7">
    <source>
        <dbReference type="EMBL" id="ELT97500.1"/>
    </source>
</evidence>
<dbReference type="GO" id="GO:0005125">
    <property type="term" value="F:cytokine activity"/>
    <property type="evidence" value="ECO:0007669"/>
    <property type="project" value="TreeGrafter"/>
</dbReference>
<accession>R7U2U4</accession>
<dbReference type="GO" id="GO:0005615">
    <property type="term" value="C:extracellular space"/>
    <property type="evidence" value="ECO:0007669"/>
    <property type="project" value="TreeGrafter"/>
</dbReference>
<dbReference type="PANTHER" id="PTHR11848">
    <property type="entry name" value="TGF-BETA FAMILY"/>
    <property type="match status" value="1"/>
</dbReference>
<evidence type="ECO:0000256" key="4">
    <source>
        <dbReference type="RuleBase" id="RU000354"/>
    </source>
</evidence>
<comment type="subcellular location">
    <subcellularLocation>
        <location evidence="1">Secreted</location>
    </subcellularLocation>
</comment>
<keyword evidence="9" id="KW-1185">Reference proteome</keyword>
<dbReference type="Proteomes" id="UP000014760">
    <property type="component" value="Unassembled WGS sequence"/>
</dbReference>
<dbReference type="EMBL" id="AMQN01002186">
    <property type="status" value="NOT_ANNOTATED_CDS"/>
    <property type="molecule type" value="Genomic_DNA"/>
</dbReference>
<organism evidence="7">
    <name type="scientific">Capitella teleta</name>
    <name type="common">Polychaete worm</name>
    <dbReference type="NCBI Taxonomy" id="283909"/>
    <lineage>
        <taxon>Eukaryota</taxon>
        <taxon>Metazoa</taxon>
        <taxon>Spiralia</taxon>
        <taxon>Lophotrochozoa</taxon>
        <taxon>Annelida</taxon>
        <taxon>Polychaeta</taxon>
        <taxon>Sedentaria</taxon>
        <taxon>Scolecida</taxon>
        <taxon>Capitellidae</taxon>
        <taxon>Capitella</taxon>
    </lineage>
</organism>
<dbReference type="Pfam" id="PF00019">
    <property type="entry name" value="TGF_beta"/>
    <property type="match status" value="1"/>
</dbReference>
<name>R7U2U4_CAPTE</name>
<evidence type="ECO:0000256" key="3">
    <source>
        <dbReference type="ARBA" id="ARBA00022525"/>
    </source>
</evidence>
<keyword evidence="4" id="KW-0339">Growth factor</keyword>
<feature type="domain" description="TGF-beta family profile" evidence="6">
    <location>
        <begin position="80"/>
        <end position="197"/>
    </location>
</feature>
<dbReference type="EMBL" id="KB308559">
    <property type="protein sequence ID" value="ELT97500.1"/>
    <property type="molecule type" value="Genomic_DNA"/>
</dbReference>
<dbReference type="PROSITE" id="PS51257">
    <property type="entry name" value="PROKAR_LIPOPROTEIN"/>
    <property type="match status" value="1"/>
</dbReference>
<dbReference type="GO" id="GO:0008083">
    <property type="term" value="F:growth factor activity"/>
    <property type="evidence" value="ECO:0007669"/>
    <property type="project" value="UniProtKB-KW"/>
</dbReference>
<feature type="chain" id="PRO_5008787614" description="TGF-beta family profile domain-containing protein" evidence="5">
    <location>
        <begin position="33"/>
        <end position="197"/>
    </location>
</feature>
<evidence type="ECO:0000313" key="9">
    <source>
        <dbReference type="Proteomes" id="UP000014760"/>
    </source>
</evidence>
<dbReference type="InterPro" id="IPR029034">
    <property type="entry name" value="Cystine-knot_cytokine"/>
</dbReference>
<keyword evidence="3" id="KW-0964">Secreted</keyword>
<dbReference type="SMART" id="SM00204">
    <property type="entry name" value="TGFB"/>
    <property type="match status" value="1"/>
</dbReference>
<dbReference type="HOGENOM" id="CLU_1385378_0_0_1"/>
<evidence type="ECO:0000256" key="5">
    <source>
        <dbReference type="SAM" id="SignalP"/>
    </source>
</evidence>
<dbReference type="AlphaFoldDB" id="R7U2U4"/>
<feature type="signal peptide" evidence="5">
    <location>
        <begin position="1"/>
        <end position="32"/>
    </location>
</feature>
<dbReference type="InterPro" id="IPR015615">
    <property type="entry name" value="TGF-beta-rel"/>
</dbReference>
<reference evidence="7 9" key="2">
    <citation type="journal article" date="2013" name="Nature">
        <title>Insights into bilaterian evolution from three spiralian genomes.</title>
        <authorList>
            <person name="Simakov O."/>
            <person name="Marletaz F."/>
            <person name="Cho S.J."/>
            <person name="Edsinger-Gonzales E."/>
            <person name="Havlak P."/>
            <person name="Hellsten U."/>
            <person name="Kuo D.H."/>
            <person name="Larsson T."/>
            <person name="Lv J."/>
            <person name="Arendt D."/>
            <person name="Savage R."/>
            <person name="Osoegawa K."/>
            <person name="de Jong P."/>
            <person name="Grimwood J."/>
            <person name="Chapman J.A."/>
            <person name="Shapiro H."/>
            <person name="Aerts A."/>
            <person name="Otillar R.P."/>
            <person name="Terry A.Y."/>
            <person name="Boore J.L."/>
            <person name="Grigoriev I.V."/>
            <person name="Lindberg D.R."/>
            <person name="Seaver E.C."/>
            <person name="Weisblat D.A."/>
            <person name="Putnam N.H."/>
            <person name="Rokhsar D.S."/>
        </authorList>
    </citation>
    <scope>NUCLEOTIDE SEQUENCE</scope>
    <source>
        <strain evidence="7 9">I ESC-2004</strain>
    </source>
</reference>
<dbReference type="InterPro" id="IPR001839">
    <property type="entry name" value="TGF-b_C"/>
</dbReference>
<reference evidence="9" key="1">
    <citation type="submission" date="2012-12" db="EMBL/GenBank/DDBJ databases">
        <authorList>
            <person name="Hellsten U."/>
            <person name="Grimwood J."/>
            <person name="Chapman J.A."/>
            <person name="Shapiro H."/>
            <person name="Aerts A."/>
            <person name="Otillar R.P."/>
            <person name="Terry A.Y."/>
            <person name="Boore J.L."/>
            <person name="Simakov O."/>
            <person name="Marletaz F."/>
            <person name="Cho S.-J."/>
            <person name="Edsinger-Gonzales E."/>
            <person name="Havlak P."/>
            <person name="Kuo D.-H."/>
            <person name="Larsson T."/>
            <person name="Lv J."/>
            <person name="Arendt D."/>
            <person name="Savage R."/>
            <person name="Osoegawa K."/>
            <person name="de Jong P."/>
            <person name="Lindberg D.R."/>
            <person name="Seaver E.C."/>
            <person name="Weisblat D.A."/>
            <person name="Putnam N.H."/>
            <person name="Grigoriev I.V."/>
            <person name="Rokhsar D.S."/>
        </authorList>
    </citation>
    <scope>NUCLEOTIDE SEQUENCE</scope>
    <source>
        <strain evidence="9">I ESC-2004</strain>
    </source>
</reference>
<evidence type="ECO:0000256" key="2">
    <source>
        <dbReference type="ARBA" id="ARBA00006656"/>
    </source>
</evidence>
<proteinExistence type="inferred from homology"/>
<dbReference type="Gene3D" id="2.10.90.10">
    <property type="entry name" value="Cystine-knot cytokines"/>
    <property type="match status" value="1"/>
</dbReference>
<evidence type="ECO:0000259" key="6">
    <source>
        <dbReference type="PROSITE" id="PS51362"/>
    </source>
</evidence>
<dbReference type="EnsemblMetazoa" id="CapteT193460">
    <property type="protein sequence ID" value="CapteP193460"/>
    <property type="gene ID" value="CapteG193460"/>
</dbReference>
<dbReference type="PROSITE" id="PS51362">
    <property type="entry name" value="TGF_BETA_2"/>
    <property type="match status" value="1"/>
</dbReference>
<protein>
    <recommendedName>
        <fullName evidence="6">TGF-beta family profile domain-containing protein</fullName>
    </recommendedName>
</protein>
<dbReference type="PANTHER" id="PTHR11848:SF302">
    <property type="entry name" value="TGF-BETA FAMILY PROFILE DOMAIN-CONTAINING PROTEIN"/>
    <property type="match status" value="1"/>
</dbReference>
<evidence type="ECO:0000256" key="1">
    <source>
        <dbReference type="ARBA" id="ARBA00004613"/>
    </source>
</evidence>
<dbReference type="STRING" id="283909.R7U2U4"/>
<keyword evidence="5" id="KW-0732">Signal</keyword>
<evidence type="ECO:0000313" key="8">
    <source>
        <dbReference type="EnsemblMetazoa" id="CapteP193460"/>
    </source>
</evidence>
<gene>
    <name evidence="7" type="ORF">CAPTEDRAFT_193460</name>
</gene>
<comment type="similarity">
    <text evidence="2 4">Belongs to the TGF-beta family.</text>
</comment>